<evidence type="ECO:0008006" key="4">
    <source>
        <dbReference type="Google" id="ProtNLM"/>
    </source>
</evidence>
<dbReference type="InterPro" id="IPR005325">
    <property type="entry name" value="DUF308_memb"/>
</dbReference>
<feature type="transmembrane region" description="Helical" evidence="1">
    <location>
        <begin position="64"/>
        <end position="83"/>
    </location>
</feature>
<evidence type="ECO:0000313" key="3">
    <source>
        <dbReference type="Proteomes" id="UP000033035"/>
    </source>
</evidence>
<dbReference type="GO" id="GO:0005886">
    <property type="term" value="C:plasma membrane"/>
    <property type="evidence" value="ECO:0007669"/>
    <property type="project" value="TreeGrafter"/>
</dbReference>
<dbReference type="Pfam" id="PF03729">
    <property type="entry name" value="DUF308"/>
    <property type="match status" value="2"/>
</dbReference>
<dbReference type="AlphaFoldDB" id="A0A0F5ILQ5"/>
<protein>
    <recommendedName>
        <fullName evidence="4">DUF308 domain-containing protein</fullName>
    </recommendedName>
</protein>
<dbReference type="EMBL" id="AQHW01000030">
    <property type="protein sequence ID" value="KKB46017.1"/>
    <property type="molecule type" value="Genomic_DNA"/>
</dbReference>
<dbReference type="Proteomes" id="UP000033035">
    <property type="component" value="Unassembled WGS sequence"/>
</dbReference>
<keyword evidence="1" id="KW-0472">Membrane</keyword>
<dbReference type="HOGENOM" id="CLU_091343_1_0_10"/>
<feature type="transmembrane region" description="Helical" evidence="1">
    <location>
        <begin position="148"/>
        <end position="167"/>
    </location>
</feature>
<keyword evidence="1" id="KW-0812">Transmembrane</keyword>
<feature type="transmembrane region" description="Helical" evidence="1">
    <location>
        <begin position="122"/>
        <end position="142"/>
    </location>
</feature>
<gene>
    <name evidence="2" type="ORF">HMPREF1536_05248</name>
</gene>
<accession>A0A0F5ILQ5</accession>
<feature type="transmembrane region" description="Helical" evidence="1">
    <location>
        <begin position="89"/>
        <end position="110"/>
    </location>
</feature>
<organism evidence="2 3">
    <name type="scientific">Parabacteroides gordonii MS-1 = DSM 23371</name>
    <dbReference type="NCBI Taxonomy" id="1203610"/>
    <lineage>
        <taxon>Bacteria</taxon>
        <taxon>Pseudomonadati</taxon>
        <taxon>Bacteroidota</taxon>
        <taxon>Bacteroidia</taxon>
        <taxon>Bacteroidales</taxon>
        <taxon>Tannerellaceae</taxon>
        <taxon>Parabacteroides</taxon>
    </lineage>
</organism>
<dbReference type="InterPro" id="IPR052712">
    <property type="entry name" value="Acid_resist_chaperone_HdeD"/>
</dbReference>
<evidence type="ECO:0000256" key="1">
    <source>
        <dbReference type="SAM" id="Phobius"/>
    </source>
</evidence>
<dbReference type="RefSeq" id="WP_028727409.1">
    <property type="nucleotide sequence ID" value="NZ_AUAE01000014.1"/>
</dbReference>
<comment type="caution">
    <text evidence="2">The sequence shown here is derived from an EMBL/GenBank/DDBJ whole genome shotgun (WGS) entry which is preliminary data.</text>
</comment>
<feature type="transmembrane region" description="Helical" evidence="1">
    <location>
        <begin position="31"/>
        <end position="52"/>
    </location>
</feature>
<keyword evidence="1" id="KW-1133">Transmembrane helix</keyword>
<reference evidence="2 3" key="1">
    <citation type="submission" date="2013-04" db="EMBL/GenBank/DDBJ databases">
        <title>The Genome Sequence of Parabacteroides gordonii DSM 23371.</title>
        <authorList>
            <consortium name="The Broad Institute Genomics Platform"/>
            <person name="Earl A."/>
            <person name="Ward D."/>
            <person name="Feldgarden M."/>
            <person name="Gevers D."/>
            <person name="Martens E."/>
            <person name="Sakamoto M."/>
            <person name="Benno Y."/>
            <person name="Suzuki N."/>
            <person name="Matsunaga N."/>
            <person name="Koshihara K."/>
            <person name="Seki M."/>
            <person name="Komiya H."/>
            <person name="Walker B."/>
            <person name="Young S."/>
            <person name="Zeng Q."/>
            <person name="Gargeya S."/>
            <person name="Fitzgerald M."/>
            <person name="Haas B."/>
            <person name="Abouelleil A."/>
            <person name="Allen A.W."/>
            <person name="Alvarado L."/>
            <person name="Arachchi H.M."/>
            <person name="Berlin A.M."/>
            <person name="Chapman S.B."/>
            <person name="Gainer-Dewar J."/>
            <person name="Goldberg J."/>
            <person name="Griggs A."/>
            <person name="Gujja S."/>
            <person name="Hansen M."/>
            <person name="Howarth C."/>
            <person name="Imamovic A."/>
            <person name="Ireland A."/>
            <person name="Larimer J."/>
            <person name="McCowan C."/>
            <person name="Murphy C."/>
            <person name="Pearson M."/>
            <person name="Poon T.W."/>
            <person name="Priest M."/>
            <person name="Roberts A."/>
            <person name="Saif S."/>
            <person name="Shea T."/>
            <person name="Sisk P."/>
            <person name="Sykes S."/>
            <person name="Wortman J."/>
            <person name="Nusbaum C."/>
            <person name="Birren B."/>
        </authorList>
    </citation>
    <scope>NUCLEOTIDE SEQUENCE [LARGE SCALE GENOMIC DNA]</scope>
    <source>
        <strain evidence="2 3">MS-1</strain>
    </source>
</reference>
<proteinExistence type="predicted"/>
<sequence>MRKINNSILRSAFAMILGFVLVLWPEAAVTYLVIAIGICFILPGIFSLLSYFTREKIEGEPSPMFPIDGAGSILFGAWLVVMPTFFVNILMYILGALLVIAGVQQIVMLVSARKWSVVPFGFYVMPALILLTGIMIIAYPFGAAANTFVIFGVASIFYGVIELLNWYKFRQRTD</sequence>
<dbReference type="PANTHER" id="PTHR34989">
    <property type="entry name" value="PROTEIN HDED"/>
    <property type="match status" value="1"/>
</dbReference>
<dbReference type="PANTHER" id="PTHR34989:SF1">
    <property type="entry name" value="PROTEIN HDED"/>
    <property type="match status" value="1"/>
</dbReference>
<feature type="transmembrane region" description="Helical" evidence="1">
    <location>
        <begin position="7"/>
        <end position="25"/>
    </location>
</feature>
<name>A0A0F5ILQ5_9BACT</name>
<evidence type="ECO:0000313" key="2">
    <source>
        <dbReference type="EMBL" id="KKB46017.1"/>
    </source>
</evidence>
<keyword evidence="3" id="KW-1185">Reference proteome</keyword>
<dbReference type="PATRIC" id="fig|1203610.3.peg.5364"/>
<dbReference type="STRING" id="1203610.HMPREF1536_05248"/>